<dbReference type="PANTHER" id="PTHR18820">
    <property type="entry name" value="LEG1"/>
    <property type="match status" value="1"/>
</dbReference>
<dbReference type="AlphaFoldDB" id="A0AAN7UKJ5"/>
<dbReference type="InterPro" id="IPR008499">
    <property type="entry name" value="Leg1"/>
</dbReference>
<protein>
    <submittedName>
        <fullName evidence="6">Uncharacterized protein</fullName>
    </submittedName>
</protein>
<keyword evidence="3" id="KW-0964">Secreted</keyword>
<evidence type="ECO:0000313" key="7">
    <source>
        <dbReference type="Proteomes" id="UP001344447"/>
    </source>
</evidence>
<evidence type="ECO:0000256" key="3">
    <source>
        <dbReference type="ARBA" id="ARBA00022525"/>
    </source>
</evidence>
<evidence type="ECO:0000256" key="2">
    <source>
        <dbReference type="ARBA" id="ARBA00009122"/>
    </source>
</evidence>
<reference evidence="6 7" key="1">
    <citation type="submission" date="2023-11" db="EMBL/GenBank/DDBJ databases">
        <title>Dfirmibasis_genome.</title>
        <authorList>
            <person name="Edelbroek B."/>
            <person name="Kjellin J."/>
            <person name="Jerlstrom-Hultqvist J."/>
            <person name="Soderbom F."/>
        </authorList>
    </citation>
    <scope>NUCLEOTIDE SEQUENCE [LARGE SCALE GENOMIC DNA]</scope>
    <source>
        <strain evidence="6 7">TNS-C-14</strain>
    </source>
</reference>
<name>A0AAN7UKJ5_9MYCE</name>
<keyword evidence="7" id="KW-1185">Reference proteome</keyword>
<gene>
    <name evidence="6" type="ORF">RB653_005145</name>
</gene>
<comment type="similarity">
    <text evidence="2">Belongs to the LEG1 family.</text>
</comment>
<keyword evidence="4" id="KW-0732">Signal</keyword>
<organism evidence="6 7">
    <name type="scientific">Dictyostelium firmibasis</name>
    <dbReference type="NCBI Taxonomy" id="79012"/>
    <lineage>
        <taxon>Eukaryota</taxon>
        <taxon>Amoebozoa</taxon>
        <taxon>Evosea</taxon>
        <taxon>Eumycetozoa</taxon>
        <taxon>Dictyostelia</taxon>
        <taxon>Dictyosteliales</taxon>
        <taxon>Dictyosteliaceae</taxon>
        <taxon>Dictyostelium</taxon>
    </lineage>
</organism>
<dbReference type="GO" id="GO:0005615">
    <property type="term" value="C:extracellular space"/>
    <property type="evidence" value="ECO:0007669"/>
    <property type="project" value="TreeGrafter"/>
</dbReference>
<comment type="caution">
    <text evidence="6">The sequence shown here is derived from an EMBL/GenBank/DDBJ whole genome shotgun (WGS) entry which is preliminary data.</text>
</comment>
<evidence type="ECO:0000256" key="5">
    <source>
        <dbReference type="ARBA" id="ARBA00023180"/>
    </source>
</evidence>
<evidence type="ECO:0000256" key="1">
    <source>
        <dbReference type="ARBA" id="ARBA00004613"/>
    </source>
</evidence>
<dbReference type="PANTHER" id="PTHR18820:SF1">
    <property type="entry name" value="PROTEIN LEG1 HOMOLOG"/>
    <property type="match status" value="1"/>
</dbReference>
<sequence length="259" mass="30566">MNNCFQGFKIQLEWQKTTGRSMIENSTNISLNSWFGSMNYYQSVIPYLSAMNLGIVPELEIINIGDNRFCTTYSECDISLMETWDLFFQYLMKIKDEKYSYEYQQQLLIYNWDGHSKSIDIGMKIFNDKLKTLTKNEAHFSTGFGHFVEIIALINFNTNYTQILPIFDSLPPRMLTNYDCPPFFRGFTNTQNIYTTSVLSINDMYQNQFEWNLFINLLKSKTKNDQCRDLINREIINFTKYPESTLIKLLFKLLINDCS</sequence>
<dbReference type="Pfam" id="PF05612">
    <property type="entry name" value="Leg1"/>
    <property type="match status" value="1"/>
</dbReference>
<evidence type="ECO:0000256" key="4">
    <source>
        <dbReference type="ARBA" id="ARBA00022729"/>
    </source>
</evidence>
<dbReference type="Proteomes" id="UP001344447">
    <property type="component" value="Unassembled WGS sequence"/>
</dbReference>
<proteinExistence type="inferred from homology"/>
<comment type="subcellular location">
    <subcellularLocation>
        <location evidence="1">Secreted</location>
    </subcellularLocation>
</comment>
<accession>A0AAN7UKJ5</accession>
<dbReference type="EMBL" id="JAVFKY010000001">
    <property type="protein sequence ID" value="KAK5583548.1"/>
    <property type="molecule type" value="Genomic_DNA"/>
</dbReference>
<keyword evidence="5" id="KW-0325">Glycoprotein</keyword>
<evidence type="ECO:0000313" key="6">
    <source>
        <dbReference type="EMBL" id="KAK5583548.1"/>
    </source>
</evidence>